<sequence length="165" mass="18897">MSMPSSLEMGFAGLAGPPALMPLPSNLAQHPTSADHLISSSFLYKPGSAVLSVFITCWLYFTPLYYYYSYSFVNTSQGLYEIFFEEHYILYFFQTQELITWMILMMLKPYIHMNILIVILWVCRSHHPPLVVIPLDSCNCSVVLLIHLLISLVNIINRQTSRAQP</sequence>
<evidence type="ECO:0000313" key="2">
    <source>
        <dbReference type="EMBL" id="KAL1021903.1"/>
    </source>
</evidence>
<feature type="transmembrane region" description="Helical" evidence="1">
    <location>
        <begin position="98"/>
        <end position="123"/>
    </location>
</feature>
<gene>
    <name evidence="2" type="ORF">UPYG_G00019550</name>
</gene>
<proteinExistence type="predicted"/>
<accession>A0ABD0XKG6</accession>
<dbReference type="EMBL" id="JAGEUA010000001">
    <property type="protein sequence ID" value="KAL1021903.1"/>
    <property type="molecule type" value="Genomic_DNA"/>
</dbReference>
<comment type="caution">
    <text evidence="2">The sequence shown here is derived from an EMBL/GenBank/DDBJ whole genome shotgun (WGS) entry which is preliminary data.</text>
</comment>
<keyword evidence="1" id="KW-1133">Transmembrane helix</keyword>
<name>A0ABD0XKG6_UMBPY</name>
<keyword evidence="1" id="KW-0812">Transmembrane</keyword>
<keyword evidence="3" id="KW-1185">Reference proteome</keyword>
<organism evidence="2 3">
    <name type="scientific">Umbra pygmaea</name>
    <name type="common">Eastern mudminnow</name>
    <dbReference type="NCBI Taxonomy" id="75934"/>
    <lineage>
        <taxon>Eukaryota</taxon>
        <taxon>Metazoa</taxon>
        <taxon>Chordata</taxon>
        <taxon>Craniata</taxon>
        <taxon>Vertebrata</taxon>
        <taxon>Euteleostomi</taxon>
        <taxon>Actinopterygii</taxon>
        <taxon>Neopterygii</taxon>
        <taxon>Teleostei</taxon>
        <taxon>Protacanthopterygii</taxon>
        <taxon>Esociformes</taxon>
        <taxon>Umbridae</taxon>
        <taxon>Umbra</taxon>
    </lineage>
</organism>
<reference evidence="2 3" key="1">
    <citation type="submission" date="2024-06" db="EMBL/GenBank/DDBJ databases">
        <authorList>
            <person name="Pan Q."/>
            <person name="Wen M."/>
            <person name="Jouanno E."/>
            <person name="Zahm M."/>
            <person name="Klopp C."/>
            <person name="Cabau C."/>
            <person name="Louis A."/>
            <person name="Berthelot C."/>
            <person name="Parey E."/>
            <person name="Roest Crollius H."/>
            <person name="Montfort J."/>
            <person name="Robinson-Rechavi M."/>
            <person name="Bouchez O."/>
            <person name="Lampietro C."/>
            <person name="Lopez Roques C."/>
            <person name="Donnadieu C."/>
            <person name="Postlethwait J."/>
            <person name="Bobe J."/>
            <person name="Verreycken H."/>
            <person name="Guiguen Y."/>
        </authorList>
    </citation>
    <scope>NUCLEOTIDE SEQUENCE [LARGE SCALE GENOMIC DNA]</scope>
    <source>
        <strain evidence="2">Up_M1</strain>
        <tissue evidence="2">Testis</tissue>
    </source>
</reference>
<feature type="transmembrane region" description="Helical" evidence="1">
    <location>
        <begin position="49"/>
        <end position="68"/>
    </location>
</feature>
<dbReference type="Proteomes" id="UP001557470">
    <property type="component" value="Unassembled WGS sequence"/>
</dbReference>
<keyword evidence="1" id="KW-0472">Membrane</keyword>
<feature type="transmembrane region" description="Helical" evidence="1">
    <location>
        <begin position="130"/>
        <end position="156"/>
    </location>
</feature>
<evidence type="ECO:0000313" key="3">
    <source>
        <dbReference type="Proteomes" id="UP001557470"/>
    </source>
</evidence>
<dbReference type="AlphaFoldDB" id="A0ABD0XKG6"/>
<protein>
    <submittedName>
        <fullName evidence="2">Uncharacterized protein</fullName>
    </submittedName>
</protein>
<evidence type="ECO:0000256" key="1">
    <source>
        <dbReference type="SAM" id="Phobius"/>
    </source>
</evidence>